<name>A0A0P1BAP6_9BASI</name>
<sequence>MVSKAHLLGPDCEAAYKEDLLYMAGLKEQITLGGFKLFITGLNGNVNFKTLVVNAMLAMEKLRLFLPALLTPSETQARSRRRDCAFPAIMPSNISLSPAAESLLHGQAFVHKSAFFSAAHIFFADHAERKGRVELRLAEVTNRELKERHAAGERCFLRAVPATEPARFKWLAAGPKTAGLAHKLQQQCKLQWASMTSADWSDLEGQHTLRVSVKKPSQIANALAELLPCLTPSPQSHSA</sequence>
<organism evidence="1 2">
    <name type="scientific">Ceraceosorus bombacis</name>
    <dbReference type="NCBI Taxonomy" id="401625"/>
    <lineage>
        <taxon>Eukaryota</taxon>
        <taxon>Fungi</taxon>
        <taxon>Dikarya</taxon>
        <taxon>Basidiomycota</taxon>
        <taxon>Ustilaginomycotina</taxon>
        <taxon>Exobasidiomycetes</taxon>
        <taxon>Ceraceosorales</taxon>
        <taxon>Ceraceosoraceae</taxon>
        <taxon>Ceraceosorus</taxon>
    </lineage>
</organism>
<proteinExistence type="predicted"/>
<dbReference type="Proteomes" id="UP000054845">
    <property type="component" value="Unassembled WGS sequence"/>
</dbReference>
<keyword evidence="2" id="KW-1185">Reference proteome</keyword>
<accession>A0A0P1BAP6</accession>
<protein>
    <submittedName>
        <fullName evidence="1">Uncharacterized protein</fullName>
    </submittedName>
</protein>
<dbReference type="AlphaFoldDB" id="A0A0P1BAP6"/>
<evidence type="ECO:0000313" key="1">
    <source>
        <dbReference type="EMBL" id="CEH12905.1"/>
    </source>
</evidence>
<evidence type="ECO:0000313" key="2">
    <source>
        <dbReference type="Proteomes" id="UP000054845"/>
    </source>
</evidence>
<dbReference type="EMBL" id="CCYA01000192">
    <property type="protein sequence ID" value="CEH12905.1"/>
    <property type="molecule type" value="Genomic_DNA"/>
</dbReference>
<reference evidence="2" key="1">
    <citation type="submission" date="2014-09" db="EMBL/GenBank/DDBJ databases">
        <authorList>
            <person name="Sharma Rahul"/>
            <person name="Thines Marco"/>
        </authorList>
    </citation>
    <scope>NUCLEOTIDE SEQUENCE [LARGE SCALE GENOMIC DNA]</scope>
</reference>